<dbReference type="EMBL" id="BSEN01000013">
    <property type="protein sequence ID" value="GLJ77202.1"/>
    <property type="molecule type" value="Genomic_DNA"/>
</dbReference>
<evidence type="ECO:0000313" key="2">
    <source>
        <dbReference type="EMBL" id="GLJ77202.1"/>
    </source>
</evidence>
<accession>A0A9W6HC58</accession>
<dbReference type="Proteomes" id="UP001142372">
    <property type="component" value="Unassembled WGS sequence"/>
</dbReference>
<name>A0A9W6HC58_9MICO</name>
<protein>
    <submittedName>
        <fullName evidence="2">Uncharacterized protein</fullName>
    </submittedName>
</protein>
<organism evidence="2 3">
    <name type="scientific">Leifsonia poae</name>
    <dbReference type="NCBI Taxonomy" id="110933"/>
    <lineage>
        <taxon>Bacteria</taxon>
        <taxon>Bacillati</taxon>
        <taxon>Actinomycetota</taxon>
        <taxon>Actinomycetes</taxon>
        <taxon>Micrococcales</taxon>
        <taxon>Microbacteriaceae</taxon>
        <taxon>Leifsonia</taxon>
    </lineage>
</organism>
<keyword evidence="3" id="KW-1185">Reference proteome</keyword>
<evidence type="ECO:0000313" key="3">
    <source>
        <dbReference type="Proteomes" id="UP001142372"/>
    </source>
</evidence>
<sequence length="181" mass="19325">MARAERSAAENRIRAAVADRSAELGVPVRSTDVVVDLAEDDVAPGLRLFRASWSGGRSERSLAGVLDDDDRPDTHPGHALGTVLRRWVETAGHLPAASDVAAAAAFLLDSDGRHRVLLTDEDTADVPGGVLPELVELPHRLGVSFWWTDGYSASRLTAELDEADRLSVNESTPGTDGRPTP</sequence>
<dbReference type="AlphaFoldDB" id="A0A9W6HC58"/>
<proteinExistence type="predicted"/>
<evidence type="ECO:0000256" key="1">
    <source>
        <dbReference type="SAM" id="MobiDB-lite"/>
    </source>
</evidence>
<feature type="region of interest" description="Disordered" evidence="1">
    <location>
        <begin position="162"/>
        <end position="181"/>
    </location>
</feature>
<reference evidence="2" key="1">
    <citation type="journal article" date="2014" name="Int. J. Syst. Evol. Microbiol.">
        <title>Complete genome sequence of Corynebacterium casei LMG S-19264T (=DSM 44701T), isolated from a smear-ripened cheese.</title>
        <authorList>
            <consortium name="US DOE Joint Genome Institute (JGI-PGF)"/>
            <person name="Walter F."/>
            <person name="Albersmeier A."/>
            <person name="Kalinowski J."/>
            <person name="Ruckert C."/>
        </authorList>
    </citation>
    <scope>NUCLEOTIDE SEQUENCE</scope>
    <source>
        <strain evidence="2">VKM Ac-1401</strain>
    </source>
</reference>
<reference evidence="2" key="2">
    <citation type="submission" date="2023-01" db="EMBL/GenBank/DDBJ databases">
        <authorList>
            <person name="Sun Q."/>
            <person name="Evtushenko L."/>
        </authorList>
    </citation>
    <scope>NUCLEOTIDE SEQUENCE</scope>
    <source>
        <strain evidence="2">VKM Ac-1401</strain>
    </source>
</reference>
<comment type="caution">
    <text evidence="2">The sequence shown here is derived from an EMBL/GenBank/DDBJ whole genome shotgun (WGS) entry which is preliminary data.</text>
</comment>
<gene>
    <name evidence="2" type="ORF">GCM10017584_27760</name>
</gene>